<dbReference type="SMART" id="SM00449">
    <property type="entry name" value="SPRY"/>
    <property type="match status" value="1"/>
</dbReference>
<dbReference type="EMBL" id="JAMKFB020000001">
    <property type="protein sequence ID" value="KAL0202329.1"/>
    <property type="molecule type" value="Genomic_DNA"/>
</dbReference>
<protein>
    <recommendedName>
        <fullName evidence="4">B30.2/SPRY domain-containing protein</fullName>
    </recommendedName>
</protein>
<dbReference type="InterPro" id="IPR006574">
    <property type="entry name" value="PRY"/>
</dbReference>
<dbReference type="SUPFAM" id="SSF49899">
    <property type="entry name" value="Concanavalin A-like lectins/glucanases"/>
    <property type="match status" value="1"/>
</dbReference>
<sequence>MEEISGSYGDCGNACDLTLDPNTAHTQLKLSKGNKGTECVKDHQPYPDHPERFERFEQALCQPSLTERDYWEVQFEGWAHIAVAYKGINRKEGSDCRFGLNDKSWNLYCCDNIYSVWHNKVRKNISVPSPSPKRIGVYLDWPTGTLSFYSISDTHTLTHLHTFNTTFTEPLYAGIAVYCGYSMSLCQI</sequence>
<dbReference type="Pfam" id="PF00622">
    <property type="entry name" value="SPRY"/>
    <property type="match status" value="1"/>
</dbReference>
<gene>
    <name evidence="5" type="ORF">M9458_000347</name>
</gene>
<dbReference type="InterPro" id="IPR003879">
    <property type="entry name" value="Butyrophylin_SPRY"/>
</dbReference>
<keyword evidence="2" id="KW-0863">Zinc-finger</keyword>
<evidence type="ECO:0000313" key="5">
    <source>
        <dbReference type="EMBL" id="KAL0202329.1"/>
    </source>
</evidence>
<dbReference type="GO" id="GO:0005737">
    <property type="term" value="C:cytoplasm"/>
    <property type="evidence" value="ECO:0007669"/>
    <property type="project" value="UniProtKB-ARBA"/>
</dbReference>
<dbReference type="PROSITE" id="PS50188">
    <property type="entry name" value="B302_SPRY"/>
    <property type="match status" value="1"/>
</dbReference>
<comment type="caution">
    <text evidence="5">The sequence shown here is derived from an EMBL/GenBank/DDBJ whole genome shotgun (WGS) entry which is preliminary data.</text>
</comment>
<dbReference type="CDD" id="cd16040">
    <property type="entry name" value="SPRY_PRY_SNTX"/>
    <property type="match status" value="1"/>
</dbReference>
<name>A0ABD0RV20_CIRMR</name>
<evidence type="ECO:0000313" key="6">
    <source>
        <dbReference type="Proteomes" id="UP001529510"/>
    </source>
</evidence>
<dbReference type="InterPro" id="IPR013320">
    <property type="entry name" value="ConA-like_dom_sf"/>
</dbReference>
<dbReference type="InterPro" id="IPR051051">
    <property type="entry name" value="E3_ubiq-ligase_TRIM/RNF"/>
</dbReference>
<accession>A0ABD0RV20</accession>
<keyword evidence="1" id="KW-0479">Metal-binding</keyword>
<dbReference type="PRINTS" id="PR01407">
    <property type="entry name" value="BUTYPHLNCDUF"/>
</dbReference>
<keyword evidence="3" id="KW-0862">Zinc</keyword>
<proteinExistence type="predicted"/>
<dbReference type="PANTHER" id="PTHR25465">
    <property type="entry name" value="B-BOX DOMAIN CONTAINING"/>
    <property type="match status" value="1"/>
</dbReference>
<evidence type="ECO:0000256" key="3">
    <source>
        <dbReference type="ARBA" id="ARBA00022833"/>
    </source>
</evidence>
<dbReference type="InterPro" id="IPR003877">
    <property type="entry name" value="SPRY_dom"/>
</dbReference>
<organism evidence="5 6">
    <name type="scientific">Cirrhinus mrigala</name>
    <name type="common">Mrigala</name>
    <dbReference type="NCBI Taxonomy" id="683832"/>
    <lineage>
        <taxon>Eukaryota</taxon>
        <taxon>Metazoa</taxon>
        <taxon>Chordata</taxon>
        <taxon>Craniata</taxon>
        <taxon>Vertebrata</taxon>
        <taxon>Euteleostomi</taxon>
        <taxon>Actinopterygii</taxon>
        <taxon>Neopterygii</taxon>
        <taxon>Teleostei</taxon>
        <taxon>Ostariophysi</taxon>
        <taxon>Cypriniformes</taxon>
        <taxon>Cyprinidae</taxon>
        <taxon>Labeoninae</taxon>
        <taxon>Labeonini</taxon>
        <taxon>Cirrhinus</taxon>
    </lineage>
</organism>
<reference evidence="5 6" key="1">
    <citation type="submission" date="2024-05" db="EMBL/GenBank/DDBJ databases">
        <title>Genome sequencing and assembly of Indian major carp, Cirrhinus mrigala (Hamilton, 1822).</title>
        <authorList>
            <person name="Mohindra V."/>
            <person name="Chowdhury L.M."/>
            <person name="Lal K."/>
            <person name="Jena J.K."/>
        </authorList>
    </citation>
    <scope>NUCLEOTIDE SEQUENCE [LARGE SCALE GENOMIC DNA]</scope>
    <source>
        <strain evidence="5">CM1030</strain>
        <tissue evidence="5">Blood</tissue>
    </source>
</reference>
<dbReference type="GO" id="GO:0008270">
    <property type="term" value="F:zinc ion binding"/>
    <property type="evidence" value="ECO:0007669"/>
    <property type="project" value="UniProtKB-KW"/>
</dbReference>
<dbReference type="Gene3D" id="2.60.120.920">
    <property type="match status" value="1"/>
</dbReference>
<dbReference type="FunFam" id="2.60.120.920:FF:000037">
    <property type="entry name" value="Si:dkey-191j3.2"/>
    <property type="match status" value="1"/>
</dbReference>
<evidence type="ECO:0000256" key="2">
    <source>
        <dbReference type="ARBA" id="ARBA00022771"/>
    </source>
</evidence>
<evidence type="ECO:0000256" key="1">
    <source>
        <dbReference type="ARBA" id="ARBA00022723"/>
    </source>
</evidence>
<dbReference type="SMART" id="SM00589">
    <property type="entry name" value="PRY"/>
    <property type="match status" value="1"/>
</dbReference>
<dbReference type="Proteomes" id="UP001529510">
    <property type="component" value="Unassembled WGS sequence"/>
</dbReference>
<dbReference type="InterPro" id="IPR043136">
    <property type="entry name" value="B30.2/SPRY_sf"/>
</dbReference>
<dbReference type="PANTHER" id="PTHR25465:SF14">
    <property type="entry name" value="E3 UBIQUITIN-PROTEIN LIGASE TRIM65"/>
    <property type="match status" value="1"/>
</dbReference>
<dbReference type="InterPro" id="IPR001870">
    <property type="entry name" value="B30.2/SPRY"/>
</dbReference>
<dbReference type="Pfam" id="PF13765">
    <property type="entry name" value="PRY"/>
    <property type="match status" value="1"/>
</dbReference>
<feature type="domain" description="B30.2/SPRY" evidence="4">
    <location>
        <begin position="1"/>
        <end position="188"/>
    </location>
</feature>
<dbReference type="AlphaFoldDB" id="A0ABD0RV20"/>
<evidence type="ECO:0000259" key="4">
    <source>
        <dbReference type="PROSITE" id="PS50188"/>
    </source>
</evidence>
<keyword evidence="6" id="KW-1185">Reference proteome</keyword>